<dbReference type="PANTHER" id="PTHR42791:SF1">
    <property type="entry name" value="N-ACETYLTRANSFERASE DOMAIN-CONTAINING PROTEIN"/>
    <property type="match status" value="1"/>
</dbReference>
<organism evidence="2 3">
    <name type="scientific">Lepidopterella palustris CBS 459.81</name>
    <dbReference type="NCBI Taxonomy" id="1314670"/>
    <lineage>
        <taxon>Eukaryota</taxon>
        <taxon>Fungi</taxon>
        <taxon>Dikarya</taxon>
        <taxon>Ascomycota</taxon>
        <taxon>Pezizomycotina</taxon>
        <taxon>Dothideomycetes</taxon>
        <taxon>Pleosporomycetidae</taxon>
        <taxon>Mytilinidiales</taxon>
        <taxon>Argynnaceae</taxon>
        <taxon>Lepidopterella</taxon>
    </lineage>
</organism>
<sequence>MTPNNFSLREATTDDIPALLSLLLTSFRRFPLFDILYEPLHTNLDHASDTIYFWRWRLKSSLLNNPSAVIVVAEVDHSVEIPLDLPASSEILQIDRDSWDMLRWVISTAGLSQCTKVNGKTVVGFAIWKWEGIVGEYKEGYRGNSMVVRVEETLMNILSWLYKHFYTRKDQNVPLYKEYLLSETEMEKQYHRGSFLLLDNLCTDFRMMGLGIGTALVRWGIESASAKGVPIRTETTENNQAFYEKLGFLKIGEWIMSNVSDGVDMTLPIMEWI</sequence>
<dbReference type="InterPro" id="IPR000182">
    <property type="entry name" value="GNAT_dom"/>
</dbReference>
<gene>
    <name evidence="2" type="ORF">K432DRAFT_430355</name>
</gene>
<proteinExistence type="predicted"/>
<dbReference type="InterPro" id="IPR016181">
    <property type="entry name" value="Acyl_CoA_acyltransferase"/>
</dbReference>
<reference evidence="2 3" key="1">
    <citation type="journal article" date="2016" name="Nat. Commun.">
        <title>Ectomycorrhizal ecology is imprinted in the genome of the dominant symbiotic fungus Cenococcum geophilum.</title>
        <authorList>
            <consortium name="DOE Joint Genome Institute"/>
            <person name="Peter M."/>
            <person name="Kohler A."/>
            <person name="Ohm R.A."/>
            <person name="Kuo A."/>
            <person name="Krutzmann J."/>
            <person name="Morin E."/>
            <person name="Arend M."/>
            <person name="Barry K.W."/>
            <person name="Binder M."/>
            <person name="Choi C."/>
            <person name="Clum A."/>
            <person name="Copeland A."/>
            <person name="Grisel N."/>
            <person name="Haridas S."/>
            <person name="Kipfer T."/>
            <person name="LaButti K."/>
            <person name="Lindquist E."/>
            <person name="Lipzen A."/>
            <person name="Maire R."/>
            <person name="Meier B."/>
            <person name="Mihaltcheva S."/>
            <person name="Molinier V."/>
            <person name="Murat C."/>
            <person name="Poggeler S."/>
            <person name="Quandt C.A."/>
            <person name="Sperisen C."/>
            <person name="Tritt A."/>
            <person name="Tisserant E."/>
            <person name="Crous P.W."/>
            <person name="Henrissat B."/>
            <person name="Nehls U."/>
            <person name="Egli S."/>
            <person name="Spatafora J.W."/>
            <person name="Grigoriev I.V."/>
            <person name="Martin F.M."/>
        </authorList>
    </citation>
    <scope>NUCLEOTIDE SEQUENCE [LARGE SCALE GENOMIC DNA]</scope>
    <source>
        <strain evidence="2 3">CBS 459.81</strain>
    </source>
</reference>
<dbReference type="GO" id="GO:0016747">
    <property type="term" value="F:acyltransferase activity, transferring groups other than amino-acyl groups"/>
    <property type="evidence" value="ECO:0007669"/>
    <property type="project" value="InterPro"/>
</dbReference>
<dbReference type="Proteomes" id="UP000250266">
    <property type="component" value="Unassembled WGS sequence"/>
</dbReference>
<dbReference type="Gene3D" id="3.40.630.30">
    <property type="match status" value="1"/>
</dbReference>
<dbReference type="InterPro" id="IPR052523">
    <property type="entry name" value="Trichothecene_AcTrans"/>
</dbReference>
<keyword evidence="2" id="KW-0012">Acyltransferase</keyword>
<dbReference type="Pfam" id="PF00583">
    <property type="entry name" value="Acetyltransf_1"/>
    <property type="match status" value="1"/>
</dbReference>
<name>A0A8E2J952_9PEZI</name>
<dbReference type="OrthoDB" id="2115692at2759"/>
<dbReference type="PANTHER" id="PTHR42791">
    <property type="entry name" value="GNAT FAMILY ACETYLTRANSFERASE"/>
    <property type="match status" value="1"/>
</dbReference>
<feature type="domain" description="N-acetyltransferase" evidence="1">
    <location>
        <begin position="120"/>
        <end position="270"/>
    </location>
</feature>
<dbReference type="SUPFAM" id="SSF55729">
    <property type="entry name" value="Acyl-CoA N-acyltransferases (Nat)"/>
    <property type="match status" value="1"/>
</dbReference>
<dbReference type="AlphaFoldDB" id="A0A8E2J952"/>
<keyword evidence="2" id="KW-0808">Transferase</keyword>
<accession>A0A8E2J952</accession>
<keyword evidence="3" id="KW-1185">Reference proteome</keyword>
<evidence type="ECO:0000313" key="2">
    <source>
        <dbReference type="EMBL" id="OCK73862.1"/>
    </source>
</evidence>
<evidence type="ECO:0000259" key="1">
    <source>
        <dbReference type="PROSITE" id="PS51186"/>
    </source>
</evidence>
<protein>
    <submittedName>
        <fullName evidence="2">Acyl-CoA N-acyltransferase</fullName>
    </submittedName>
</protein>
<dbReference type="PROSITE" id="PS51186">
    <property type="entry name" value="GNAT"/>
    <property type="match status" value="1"/>
</dbReference>
<dbReference type="EMBL" id="KV745632">
    <property type="protein sequence ID" value="OCK73862.1"/>
    <property type="molecule type" value="Genomic_DNA"/>
</dbReference>
<evidence type="ECO:0000313" key="3">
    <source>
        <dbReference type="Proteomes" id="UP000250266"/>
    </source>
</evidence>